<evidence type="ECO:0000256" key="1">
    <source>
        <dbReference type="SAM" id="Phobius"/>
    </source>
</evidence>
<feature type="transmembrane region" description="Helical" evidence="1">
    <location>
        <begin position="390"/>
        <end position="410"/>
    </location>
</feature>
<dbReference type="EMBL" id="QEIN01000172">
    <property type="protein sequence ID" value="RCV54185.1"/>
    <property type="molecule type" value="Genomic_DNA"/>
</dbReference>
<proteinExistence type="predicted"/>
<dbReference type="Pfam" id="PF03703">
    <property type="entry name" value="bPH_2"/>
    <property type="match status" value="2"/>
</dbReference>
<feature type="domain" description="YdbS-like PH" evidence="2">
    <location>
        <begin position="70"/>
        <end position="149"/>
    </location>
</feature>
<feature type="transmembrane region" description="Helical" evidence="1">
    <location>
        <begin position="363"/>
        <end position="384"/>
    </location>
</feature>
<feature type="domain" description="YdbS-like PH" evidence="2">
    <location>
        <begin position="410"/>
        <end position="473"/>
    </location>
</feature>
<dbReference type="PANTHER" id="PTHR34473">
    <property type="entry name" value="UPF0699 TRANSMEMBRANE PROTEIN YDBS"/>
    <property type="match status" value="1"/>
</dbReference>
<name>A0A368T551_9ACTN</name>
<protein>
    <recommendedName>
        <fullName evidence="2">YdbS-like PH domain-containing protein</fullName>
    </recommendedName>
</protein>
<dbReference type="PIRSF" id="PIRSF026631">
    <property type="entry name" value="UCP026631"/>
    <property type="match status" value="1"/>
</dbReference>
<keyword evidence="1" id="KW-1133">Transmembrane helix</keyword>
<evidence type="ECO:0000313" key="4">
    <source>
        <dbReference type="Proteomes" id="UP000253318"/>
    </source>
</evidence>
<dbReference type="PANTHER" id="PTHR34473:SF2">
    <property type="entry name" value="UPF0699 TRANSMEMBRANE PROTEIN YDBT"/>
    <property type="match status" value="1"/>
</dbReference>
<feature type="transmembrane region" description="Helical" evidence="1">
    <location>
        <begin position="223"/>
        <end position="247"/>
    </location>
</feature>
<feature type="transmembrane region" description="Helical" evidence="1">
    <location>
        <begin position="184"/>
        <end position="203"/>
    </location>
</feature>
<evidence type="ECO:0000259" key="2">
    <source>
        <dbReference type="Pfam" id="PF03703"/>
    </source>
</evidence>
<keyword evidence="4" id="KW-1185">Reference proteome</keyword>
<comment type="caution">
    <text evidence="3">The sequence shown here is derived from an EMBL/GenBank/DDBJ whole genome shotgun (WGS) entry which is preliminary data.</text>
</comment>
<dbReference type="Proteomes" id="UP000253318">
    <property type="component" value="Unassembled WGS sequence"/>
</dbReference>
<dbReference type="AlphaFoldDB" id="A0A368T551"/>
<gene>
    <name evidence="3" type="ORF">DEF24_19570</name>
</gene>
<dbReference type="InterPro" id="IPR014529">
    <property type="entry name" value="UCP026631"/>
</dbReference>
<dbReference type="OrthoDB" id="4121259at2"/>
<organism evidence="3 4">
    <name type="scientific">Marinitenerispora sediminis</name>
    <dbReference type="NCBI Taxonomy" id="1931232"/>
    <lineage>
        <taxon>Bacteria</taxon>
        <taxon>Bacillati</taxon>
        <taxon>Actinomycetota</taxon>
        <taxon>Actinomycetes</taxon>
        <taxon>Streptosporangiales</taxon>
        <taxon>Nocardiopsidaceae</taxon>
        <taxon>Marinitenerispora</taxon>
    </lineage>
</organism>
<keyword evidence="1" id="KW-0472">Membrane</keyword>
<evidence type="ECO:0000313" key="3">
    <source>
        <dbReference type="EMBL" id="RCV54185.1"/>
    </source>
</evidence>
<feature type="transmembrane region" description="Helical" evidence="1">
    <location>
        <begin position="46"/>
        <end position="68"/>
    </location>
</feature>
<reference evidence="3 4" key="1">
    <citation type="submission" date="2018-04" db="EMBL/GenBank/DDBJ databases">
        <title>Novel actinobacteria from marine sediment.</title>
        <authorList>
            <person name="Ng Z.Y."/>
            <person name="Tan G.Y.A."/>
        </authorList>
    </citation>
    <scope>NUCLEOTIDE SEQUENCE [LARGE SCALE GENOMIC DNA]</scope>
    <source>
        <strain evidence="3 4">TPS81</strain>
    </source>
</reference>
<dbReference type="RefSeq" id="WP_114400557.1">
    <property type="nucleotide sequence ID" value="NZ_QEIM01000245.1"/>
</dbReference>
<accession>A0A368T551</accession>
<keyword evidence="1" id="KW-0812">Transmembrane</keyword>
<dbReference type="InterPro" id="IPR005182">
    <property type="entry name" value="YdbS-like_PH"/>
</dbReference>
<sequence length="500" mass="52044">MTTTDSTQWRRLSARSALAATVLLAAVIGAPALVAALVVAVAWSVPVGLAVAGGAVLLVAALTGGEWVRVRRTRYRLTPERLELRAGLLAQTLRSVPRDRIRSVDVTADVVARLLGVGTVTIGTGETAGAEGVRLRSLDAADADLLRRTLLDRGAAAAEAARPGEGTIARLDPRWLGYAPLAEWAPLLGVGAYGGLYSVLSWFGEDRANRVAAAVFESVRPYWLLAAPGALLLVLLTGMAAAALIGVETWWGYRLEREVDGSLRLRRGLLTTTSISLEQSRLRGVELCEPVPLRWAGGARLRAVATGLGAAKDEEKVGRDTLTPQLPLAVAHRVAAGVMRAERSPFAAAPLRAHPAAARRRRLVRAILAGAAAAAATAALVAAVPATPGWVWAAPLAVLAVALPWAHAAYRALGHAVAGEYLLVRAGGLLRRTVAVRREGVIGWRITRSPFQRGAGLATVGAATAAGAGMYRAGDVDLGAGLAFADAAVPGLLAPFLVRG</sequence>